<dbReference type="GO" id="GO:0005524">
    <property type="term" value="F:ATP binding"/>
    <property type="evidence" value="ECO:0007669"/>
    <property type="project" value="UniProtKB-KW"/>
</dbReference>
<keyword evidence="2 4" id="KW-0863">Zinc-finger</keyword>
<dbReference type="Gene3D" id="4.10.1000.10">
    <property type="entry name" value="Zinc finger, CCCH-type"/>
    <property type="match status" value="1"/>
</dbReference>
<feature type="non-terminal residue" evidence="7">
    <location>
        <position position="154"/>
    </location>
</feature>
<keyword evidence="3 4" id="KW-0862">Zinc</keyword>
<dbReference type="OrthoDB" id="6105938at2759"/>
<dbReference type="GO" id="GO:0008270">
    <property type="term" value="F:zinc ion binding"/>
    <property type="evidence" value="ECO:0007669"/>
    <property type="project" value="UniProtKB-KW"/>
</dbReference>
<evidence type="ECO:0000313" key="7">
    <source>
        <dbReference type="EMBL" id="KAF4465416.1"/>
    </source>
</evidence>
<evidence type="ECO:0000256" key="2">
    <source>
        <dbReference type="ARBA" id="ARBA00022771"/>
    </source>
</evidence>
<dbReference type="AlphaFoldDB" id="A0A8H4LAS0"/>
<evidence type="ECO:0000259" key="6">
    <source>
        <dbReference type="PROSITE" id="PS50103"/>
    </source>
</evidence>
<organism evidence="7 8">
    <name type="scientific">Fusarium albosuccineum</name>
    <dbReference type="NCBI Taxonomy" id="1237068"/>
    <lineage>
        <taxon>Eukaryota</taxon>
        <taxon>Fungi</taxon>
        <taxon>Dikarya</taxon>
        <taxon>Ascomycota</taxon>
        <taxon>Pezizomycotina</taxon>
        <taxon>Sordariomycetes</taxon>
        <taxon>Hypocreomycetidae</taxon>
        <taxon>Hypocreales</taxon>
        <taxon>Nectriaceae</taxon>
        <taxon>Fusarium</taxon>
        <taxon>Fusarium decemcellulare species complex</taxon>
    </lineage>
</organism>
<evidence type="ECO:0000256" key="1">
    <source>
        <dbReference type="ARBA" id="ARBA00022723"/>
    </source>
</evidence>
<dbReference type="PANTHER" id="PTHR38846">
    <property type="entry name" value="C3H1-TYPE DOMAIN-CONTAINING PROTEIN"/>
    <property type="match status" value="1"/>
</dbReference>
<dbReference type="SUPFAM" id="SSF90229">
    <property type="entry name" value="CCCH zinc finger"/>
    <property type="match status" value="1"/>
</dbReference>
<accession>A0A8H4LAS0</accession>
<feature type="compositionally biased region" description="Polar residues" evidence="5">
    <location>
        <begin position="1"/>
        <end position="10"/>
    </location>
</feature>
<protein>
    <submittedName>
        <fullName evidence="7">Phosphate import ATP-binding protein</fullName>
    </submittedName>
</protein>
<dbReference type="PANTHER" id="PTHR38846:SF1">
    <property type="entry name" value="C3H1-TYPE DOMAIN-CONTAINING PROTEIN"/>
    <property type="match status" value="1"/>
</dbReference>
<sequence>MEPNQNPSTPKNNKKKGESKKNKNKVSSQKSQPCFQFQNSGQCRFGDSCKFAHEPPPANQQIHHDPMDLFFAEYPSFDYQRNKPFYSEFYRMCHQFSWDKNDKSRREAFDEFRIALVEQFNTIYGTDENSLESWQLLCRTLGIGVPETLKEAQK</sequence>
<dbReference type="PROSITE" id="PS50103">
    <property type="entry name" value="ZF_C3H1"/>
    <property type="match status" value="1"/>
</dbReference>
<keyword evidence="8" id="KW-1185">Reference proteome</keyword>
<evidence type="ECO:0000256" key="4">
    <source>
        <dbReference type="PROSITE-ProRule" id="PRU00723"/>
    </source>
</evidence>
<evidence type="ECO:0000256" key="5">
    <source>
        <dbReference type="SAM" id="MobiDB-lite"/>
    </source>
</evidence>
<comment type="caution">
    <text evidence="7">The sequence shown here is derived from an EMBL/GenBank/DDBJ whole genome shotgun (WGS) entry which is preliminary data.</text>
</comment>
<feature type="domain" description="C3H1-type" evidence="6">
    <location>
        <begin position="28"/>
        <end position="56"/>
    </location>
</feature>
<dbReference type="SMART" id="SM00356">
    <property type="entry name" value="ZnF_C3H1"/>
    <property type="match status" value="1"/>
</dbReference>
<evidence type="ECO:0000256" key="3">
    <source>
        <dbReference type="ARBA" id="ARBA00022833"/>
    </source>
</evidence>
<keyword evidence="7" id="KW-0067">ATP-binding</keyword>
<feature type="zinc finger region" description="C3H1-type" evidence="4">
    <location>
        <begin position="28"/>
        <end position="56"/>
    </location>
</feature>
<dbReference type="InterPro" id="IPR036855">
    <property type="entry name" value="Znf_CCCH_sf"/>
</dbReference>
<name>A0A8H4LAS0_9HYPO</name>
<reference evidence="7 8" key="1">
    <citation type="submission" date="2020-01" db="EMBL/GenBank/DDBJ databases">
        <title>Identification and distribution of gene clusters putatively required for synthesis of sphingolipid metabolism inhibitors in phylogenetically diverse species of the filamentous fungus Fusarium.</title>
        <authorList>
            <person name="Kim H.-S."/>
            <person name="Busman M."/>
            <person name="Brown D.W."/>
            <person name="Divon H."/>
            <person name="Uhlig S."/>
            <person name="Proctor R.H."/>
        </authorList>
    </citation>
    <scope>NUCLEOTIDE SEQUENCE [LARGE SCALE GENOMIC DNA]</scope>
    <source>
        <strain evidence="7 8">NRRL 20459</strain>
    </source>
</reference>
<gene>
    <name evidence="7" type="ORF">FALBO_7732</name>
</gene>
<dbReference type="Pfam" id="PF00642">
    <property type="entry name" value="zf-CCCH"/>
    <property type="match status" value="1"/>
</dbReference>
<keyword evidence="1 4" id="KW-0479">Metal-binding</keyword>
<dbReference type="InterPro" id="IPR000571">
    <property type="entry name" value="Znf_CCCH"/>
</dbReference>
<dbReference type="Proteomes" id="UP000554235">
    <property type="component" value="Unassembled WGS sequence"/>
</dbReference>
<proteinExistence type="predicted"/>
<keyword evidence="7" id="KW-0547">Nucleotide-binding</keyword>
<evidence type="ECO:0000313" key="8">
    <source>
        <dbReference type="Proteomes" id="UP000554235"/>
    </source>
</evidence>
<feature type="region of interest" description="Disordered" evidence="5">
    <location>
        <begin position="1"/>
        <end position="33"/>
    </location>
</feature>
<dbReference type="EMBL" id="JAADYS010001037">
    <property type="protein sequence ID" value="KAF4465416.1"/>
    <property type="molecule type" value="Genomic_DNA"/>
</dbReference>